<keyword evidence="2" id="KW-0378">Hydrolase</keyword>
<comment type="caution">
    <text evidence="2">The sequence shown here is derived from an EMBL/GenBank/DDBJ whole genome shotgun (WGS) entry which is preliminary data.</text>
</comment>
<organism evidence="2 3">
    <name type="scientific">Kutzneria kofuensis</name>
    <dbReference type="NCBI Taxonomy" id="103725"/>
    <lineage>
        <taxon>Bacteria</taxon>
        <taxon>Bacillati</taxon>
        <taxon>Actinomycetota</taxon>
        <taxon>Actinomycetes</taxon>
        <taxon>Pseudonocardiales</taxon>
        <taxon>Pseudonocardiaceae</taxon>
        <taxon>Kutzneria</taxon>
    </lineage>
</organism>
<dbReference type="AlphaFoldDB" id="A0A7W9NJN0"/>
<gene>
    <name evidence="2" type="ORF">BJ998_006045</name>
</gene>
<name>A0A7W9NJN0_9PSEU</name>
<dbReference type="InterPro" id="IPR036866">
    <property type="entry name" value="RibonucZ/Hydroxyglut_hydro"/>
</dbReference>
<dbReference type="CDD" id="cd07739">
    <property type="entry name" value="metallo-hydrolase-like_MBL-fold"/>
    <property type="match status" value="1"/>
</dbReference>
<dbReference type="SUPFAM" id="SSF56281">
    <property type="entry name" value="Metallo-hydrolase/oxidoreductase"/>
    <property type="match status" value="1"/>
</dbReference>
<dbReference type="Proteomes" id="UP000585638">
    <property type="component" value="Unassembled WGS sequence"/>
</dbReference>
<dbReference type="Pfam" id="PF00753">
    <property type="entry name" value="Lactamase_B"/>
    <property type="match status" value="1"/>
</dbReference>
<dbReference type="PANTHER" id="PTHR42951">
    <property type="entry name" value="METALLO-BETA-LACTAMASE DOMAIN-CONTAINING"/>
    <property type="match status" value="1"/>
</dbReference>
<evidence type="ECO:0000259" key="1">
    <source>
        <dbReference type="SMART" id="SM00849"/>
    </source>
</evidence>
<dbReference type="PANTHER" id="PTHR42951:SF14">
    <property type="entry name" value="METALLO-BETA-LACTAMASE SUPERFAMILY PROTEIN"/>
    <property type="match status" value="1"/>
</dbReference>
<protein>
    <submittedName>
        <fullName evidence="2">Glyoxylase-like metal-dependent hydrolase (Beta-lactamase superfamily II)</fullName>
    </submittedName>
</protein>
<accession>A0A7W9NJN0</accession>
<keyword evidence="3" id="KW-1185">Reference proteome</keyword>
<dbReference type="InterPro" id="IPR050855">
    <property type="entry name" value="NDM-1-like"/>
</dbReference>
<evidence type="ECO:0000313" key="3">
    <source>
        <dbReference type="Proteomes" id="UP000585638"/>
    </source>
</evidence>
<dbReference type="SMART" id="SM00849">
    <property type="entry name" value="Lactamase_B"/>
    <property type="match status" value="1"/>
</dbReference>
<evidence type="ECO:0000313" key="2">
    <source>
        <dbReference type="EMBL" id="MBB5894849.1"/>
    </source>
</evidence>
<reference evidence="2 3" key="1">
    <citation type="submission" date="2020-08" db="EMBL/GenBank/DDBJ databases">
        <title>Sequencing the genomes of 1000 actinobacteria strains.</title>
        <authorList>
            <person name="Klenk H.-P."/>
        </authorList>
    </citation>
    <scope>NUCLEOTIDE SEQUENCE [LARGE SCALE GENOMIC DNA]</scope>
    <source>
        <strain evidence="2 3">DSM 43851</strain>
    </source>
</reference>
<sequence>MSLDYEVLISDPIPQSIKELVPNGDRRMFSPISSTLIYGSDDAVLVDPPLTVDQTAAIGDRIERSGKRLTHIFATHGHADHWFGAGPLSKRFPGARVVASAGTIAQMRVHADPDFRARFWDRLFPGQLPDSPVSAETVSGNRFQLEGHDLVIVEVGHSDTDDTSVLHVPDLGLVVAGDVIYNGVHQYLAESADGGLDAWLAAIDRVEQLGARHITAGHKDAGLDDDAGRAIAETRRYLLDARELLAVHASAEDFFHAMLERHPSRLNAGALWNGASTLYRRGGA</sequence>
<proteinExistence type="predicted"/>
<dbReference type="GO" id="GO:0016787">
    <property type="term" value="F:hydrolase activity"/>
    <property type="evidence" value="ECO:0007669"/>
    <property type="project" value="UniProtKB-KW"/>
</dbReference>
<dbReference type="RefSeq" id="WP_184866718.1">
    <property type="nucleotide sequence ID" value="NZ_BAAAWY010000002.1"/>
</dbReference>
<dbReference type="EMBL" id="JACHIR010000001">
    <property type="protein sequence ID" value="MBB5894849.1"/>
    <property type="molecule type" value="Genomic_DNA"/>
</dbReference>
<dbReference type="Gene3D" id="3.60.15.10">
    <property type="entry name" value="Ribonuclease Z/Hydroxyacylglutathione hydrolase-like"/>
    <property type="match status" value="1"/>
</dbReference>
<dbReference type="InterPro" id="IPR001279">
    <property type="entry name" value="Metallo-B-lactamas"/>
</dbReference>
<feature type="domain" description="Metallo-beta-lactamase" evidence="1">
    <location>
        <begin position="31"/>
        <end position="218"/>
    </location>
</feature>